<feature type="domain" description="DUF3825" evidence="1">
    <location>
        <begin position="26"/>
        <end position="260"/>
    </location>
</feature>
<dbReference type="Pfam" id="PF12873">
    <property type="entry name" value="DUF3825"/>
    <property type="match status" value="1"/>
</dbReference>
<evidence type="ECO:0000313" key="2">
    <source>
        <dbReference type="EMBL" id="MEQ2637215.1"/>
    </source>
</evidence>
<protein>
    <submittedName>
        <fullName evidence="2">DUF3825 domain-containing protein</fullName>
    </submittedName>
</protein>
<dbReference type="RefSeq" id="WP_349181642.1">
    <property type="nucleotide sequence ID" value="NZ_JBBNGS010000003.1"/>
</dbReference>
<comment type="caution">
    <text evidence="2">The sequence shown here is derived from an EMBL/GenBank/DDBJ whole genome shotgun (WGS) entry which is preliminary data.</text>
</comment>
<name>A0ABV1IE98_9ACTN</name>
<keyword evidence="3" id="KW-1185">Reference proteome</keyword>
<evidence type="ECO:0000259" key="1">
    <source>
        <dbReference type="Pfam" id="PF12873"/>
    </source>
</evidence>
<dbReference type="EMBL" id="JBBNGS010000003">
    <property type="protein sequence ID" value="MEQ2637215.1"/>
    <property type="molecule type" value="Genomic_DNA"/>
</dbReference>
<dbReference type="Proteomes" id="UP001478817">
    <property type="component" value="Unassembled WGS sequence"/>
</dbReference>
<sequence length="264" mass="30262">MDLPDTLADDLYDFAFCPEPCYERLVDLANPEPWGEGNRVLKNYLLFSFKRAVQLTKRDHATAAAPSALPIVFDEGLCLFNTGLYTRRYETVYALFEPNAREDARQRWFLKGFFKESDPVLLSFEYLPCRVRFAEDPSELVFDYRLPIRSNIDHILGDERNLTRIPASLKGEENSLLLRRAFEGAVVEAARRAAANYTLAVPQFYNGRIQLLLPLSLTGDEPELALTIQREDGFYSARTCLTLDMAYNNARLICRPESSWIKRG</sequence>
<organism evidence="2 3">
    <name type="scientific">Paratractidigestivibacter faecalis</name>
    <dbReference type="NCBI Taxonomy" id="2292441"/>
    <lineage>
        <taxon>Bacteria</taxon>
        <taxon>Bacillati</taxon>
        <taxon>Actinomycetota</taxon>
        <taxon>Coriobacteriia</taxon>
        <taxon>Coriobacteriales</taxon>
        <taxon>Atopobiaceae</taxon>
        <taxon>Paratractidigestivibacter</taxon>
    </lineage>
</organism>
<gene>
    <name evidence="2" type="ORF">AAAT05_02475</name>
</gene>
<reference evidence="2 3" key="1">
    <citation type="submission" date="2024-04" db="EMBL/GenBank/DDBJ databases">
        <title>Human intestinal bacterial collection.</title>
        <authorList>
            <person name="Pauvert C."/>
            <person name="Hitch T.C.A."/>
            <person name="Clavel T."/>
        </authorList>
    </citation>
    <scope>NUCLEOTIDE SEQUENCE [LARGE SCALE GENOMIC DNA]</scope>
    <source>
        <strain evidence="2 3">CLA-AA-H197</strain>
    </source>
</reference>
<dbReference type="InterPro" id="IPR024437">
    <property type="entry name" value="DUF3825"/>
</dbReference>
<evidence type="ECO:0000313" key="3">
    <source>
        <dbReference type="Proteomes" id="UP001478817"/>
    </source>
</evidence>
<proteinExistence type="predicted"/>
<accession>A0ABV1IE98</accession>